<dbReference type="AlphaFoldDB" id="A0A8E5HR82"/>
<evidence type="ECO:0000313" key="2">
    <source>
        <dbReference type="EMBL" id="QUC20170.1"/>
    </source>
</evidence>
<organism evidence="2 3">
    <name type="scientific">Ustilaginoidea virens</name>
    <name type="common">Rice false smut fungus</name>
    <name type="synonym">Villosiclava virens</name>
    <dbReference type="NCBI Taxonomy" id="1159556"/>
    <lineage>
        <taxon>Eukaryota</taxon>
        <taxon>Fungi</taxon>
        <taxon>Dikarya</taxon>
        <taxon>Ascomycota</taxon>
        <taxon>Pezizomycotina</taxon>
        <taxon>Sordariomycetes</taxon>
        <taxon>Hypocreomycetidae</taxon>
        <taxon>Hypocreales</taxon>
        <taxon>Clavicipitaceae</taxon>
        <taxon>Ustilaginoidea</taxon>
    </lineage>
</organism>
<sequence length="140" mass="15407">MAPVPVSRLGPSTTLRNAFFVCASREQTVEPSSRRAVKPSSRQAVEPTPRSSSRRAPPPRPTSLSLRQIAMHPPTAQASALRPYRIPPRKNVGAIAPELPPVGFRADTTAGMIDPLAWQTTRRAYAAHVRRSVERQHLMI</sequence>
<proteinExistence type="predicted"/>
<name>A0A8E5HR82_USTVR</name>
<evidence type="ECO:0000256" key="1">
    <source>
        <dbReference type="SAM" id="MobiDB-lite"/>
    </source>
</evidence>
<protein>
    <submittedName>
        <fullName evidence="2">Uncharacterized protein</fullName>
    </submittedName>
</protein>
<reference evidence="2" key="1">
    <citation type="submission" date="2020-03" db="EMBL/GenBank/DDBJ databases">
        <title>A mixture of massive structural variations and highly conserved coding sequences in Ustilaginoidea virens genome.</title>
        <authorList>
            <person name="Zhang K."/>
            <person name="Zhao Z."/>
            <person name="Zhang Z."/>
            <person name="Li Y."/>
            <person name="Hsiang T."/>
            <person name="Sun W."/>
        </authorList>
    </citation>
    <scope>NUCLEOTIDE SEQUENCE</scope>
    <source>
        <strain evidence="2">UV-8b</strain>
    </source>
</reference>
<dbReference type="RefSeq" id="XP_042997843.1">
    <property type="nucleotide sequence ID" value="XM_043141909.1"/>
</dbReference>
<dbReference type="GeneID" id="66065189"/>
<dbReference type="Proteomes" id="UP000027002">
    <property type="component" value="Chromosome 3"/>
</dbReference>
<gene>
    <name evidence="2" type="ORF">UV8b_04411</name>
</gene>
<dbReference type="EMBL" id="CP072755">
    <property type="protein sequence ID" value="QUC20170.1"/>
    <property type="molecule type" value="Genomic_DNA"/>
</dbReference>
<evidence type="ECO:0000313" key="3">
    <source>
        <dbReference type="Proteomes" id="UP000027002"/>
    </source>
</evidence>
<accession>A0A8E5HR82</accession>
<keyword evidence="3" id="KW-1185">Reference proteome</keyword>
<dbReference type="KEGG" id="uvi:66065189"/>
<feature type="region of interest" description="Disordered" evidence="1">
    <location>
        <begin position="26"/>
        <end position="69"/>
    </location>
</feature>